<name>A0ABD0ZBN7_9HEMI</name>
<comment type="caution">
    <text evidence="1">The sequence shown here is derived from an EMBL/GenBank/DDBJ whole genome shotgun (WGS) entry which is preliminary data.</text>
</comment>
<reference evidence="1 2" key="1">
    <citation type="submission" date="2024-07" db="EMBL/GenBank/DDBJ databases">
        <title>Chromosome-level genome assembly of the water stick insect Ranatra chinensis (Heteroptera: Nepidae).</title>
        <authorList>
            <person name="Liu X."/>
        </authorList>
    </citation>
    <scope>NUCLEOTIDE SEQUENCE [LARGE SCALE GENOMIC DNA]</scope>
    <source>
        <strain evidence="1">Cailab_2021Rc</strain>
        <tissue evidence="1">Muscle</tissue>
    </source>
</reference>
<dbReference type="EMBL" id="JBFDAA010000005">
    <property type="protein sequence ID" value="KAL1132749.1"/>
    <property type="molecule type" value="Genomic_DNA"/>
</dbReference>
<gene>
    <name evidence="1" type="ORF">AAG570_010701</name>
</gene>
<dbReference type="AlphaFoldDB" id="A0ABD0ZBN7"/>
<evidence type="ECO:0000313" key="1">
    <source>
        <dbReference type="EMBL" id="KAL1132749.1"/>
    </source>
</evidence>
<protein>
    <submittedName>
        <fullName evidence="1">Uncharacterized protein</fullName>
    </submittedName>
</protein>
<evidence type="ECO:0000313" key="2">
    <source>
        <dbReference type="Proteomes" id="UP001558652"/>
    </source>
</evidence>
<sequence length="134" mass="15198">MEPSTSRPTASVPVLSRVAVRGFLFSTPFVTGDETWVSLYTQYAVQWNSTPNAVKSTRKFIWDRKYGKRVETSSVFYIAVDLRHVDEVKDSNIVKIGVDLSEYYKSVEWDILEVPAVRTSIDAWKPSSALRDCG</sequence>
<proteinExistence type="predicted"/>
<organism evidence="1 2">
    <name type="scientific">Ranatra chinensis</name>
    <dbReference type="NCBI Taxonomy" id="642074"/>
    <lineage>
        <taxon>Eukaryota</taxon>
        <taxon>Metazoa</taxon>
        <taxon>Ecdysozoa</taxon>
        <taxon>Arthropoda</taxon>
        <taxon>Hexapoda</taxon>
        <taxon>Insecta</taxon>
        <taxon>Pterygota</taxon>
        <taxon>Neoptera</taxon>
        <taxon>Paraneoptera</taxon>
        <taxon>Hemiptera</taxon>
        <taxon>Heteroptera</taxon>
        <taxon>Panheteroptera</taxon>
        <taxon>Nepomorpha</taxon>
        <taxon>Nepidae</taxon>
        <taxon>Ranatrinae</taxon>
        <taxon>Ranatra</taxon>
    </lineage>
</organism>
<keyword evidence="2" id="KW-1185">Reference proteome</keyword>
<dbReference type="Proteomes" id="UP001558652">
    <property type="component" value="Unassembled WGS sequence"/>
</dbReference>
<accession>A0ABD0ZBN7</accession>